<sequence length="508" mass="58902">MLIALLVNAVLLAAVWALLRYINRRYYILSLAKRIKAVDGSLLSGKVVVLPGKTRFGNNFDVLKMTPAMLFRFVRDAYTKANGQSYIWYFLFAPMYNVVCAEDAEEIFQSTKLITKNVVYELLRPFMGDGLLISTDRKWHIRRKMLTPAFHFNILQEFLDIFKEECNKLIDVLYRNVDNEVDLSKLIPQFTLNNVCETALGVKLDDMIEGAQYREAIHALETVMVERTCNPLMYYLPIFYLCGSYKKHTTNLKLAHNFASRIIKRKRSQSKQQTEFKSDIGKKQRYAMLDTLLEAENEGLIDHQGICDEVNTFMFEGYDTTSTCLIFTLLMLALHEDVQNRCVEELQHISRDHNELQVCNFNELDYLECVIKESLRLFPPVPFLGRVCTEDTVINGLIMPKGTQINIHVFDVMRDPRHFSNPCQFQPERFLKENSLSLHPFSFVPFSAGQRNCIGQKFAILEIKVLLVSILRNFKLIPVTQLEDISLEYGIVLRSQQNVRIKLKKREV</sequence>
<comment type="cofactor">
    <cofactor evidence="1 9">
        <name>heme</name>
        <dbReference type="ChEBI" id="CHEBI:30413"/>
    </cofactor>
</comment>
<feature type="binding site" description="axial binding residue" evidence="9">
    <location>
        <position position="453"/>
    </location>
    <ligand>
        <name>heme</name>
        <dbReference type="ChEBI" id="CHEBI:30413"/>
    </ligand>
    <ligandPart>
        <name>Fe</name>
        <dbReference type="ChEBI" id="CHEBI:18248"/>
    </ligandPart>
</feature>
<evidence type="ECO:0000256" key="4">
    <source>
        <dbReference type="ARBA" id="ARBA00022617"/>
    </source>
</evidence>
<dbReference type="GO" id="GO:0005506">
    <property type="term" value="F:iron ion binding"/>
    <property type="evidence" value="ECO:0007669"/>
    <property type="project" value="InterPro"/>
</dbReference>
<dbReference type="InterPro" id="IPR002401">
    <property type="entry name" value="Cyt_P450_E_grp-I"/>
</dbReference>
<evidence type="ECO:0000256" key="6">
    <source>
        <dbReference type="ARBA" id="ARBA00023002"/>
    </source>
</evidence>
<keyword evidence="7 9" id="KW-0408">Iron</keyword>
<organism evidence="11 12">
    <name type="scientific">Drosophila mojavensis</name>
    <name type="common">Fruit fly</name>
    <dbReference type="NCBI Taxonomy" id="7230"/>
    <lineage>
        <taxon>Eukaryota</taxon>
        <taxon>Metazoa</taxon>
        <taxon>Ecdysozoa</taxon>
        <taxon>Arthropoda</taxon>
        <taxon>Hexapoda</taxon>
        <taxon>Insecta</taxon>
        <taxon>Pterygota</taxon>
        <taxon>Neoptera</taxon>
        <taxon>Endopterygota</taxon>
        <taxon>Diptera</taxon>
        <taxon>Brachycera</taxon>
        <taxon>Muscomorpha</taxon>
        <taxon>Ephydroidea</taxon>
        <taxon>Drosophilidae</taxon>
        <taxon>Drosophila</taxon>
    </lineage>
</organism>
<dbReference type="CDD" id="cd20628">
    <property type="entry name" value="CYP4"/>
    <property type="match status" value="1"/>
</dbReference>
<dbReference type="OrthoDB" id="1470350at2759"/>
<dbReference type="Pfam" id="PF00067">
    <property type="entry name" value="p450"/>
    <property type="match status" value="1"/>
</dbReference>
<evidence type="ECO:0000256" key="9">
    <source>
        <dbReference type="PIRSR" id="PIRSR602401-1"/>
    </source>
</evidence>
<comment type="similarity">
    <text evidence="3 10">Belongs to the cytochrome P450 family.</text>
</comment>
<dbReference type="InterPro" id="IPR017972">
    <property type="entry name" value="Cyt_P450_CS"/>
</dbReference>
<dbReference type="GO" id="GO:0020037">
    <property type="term" value="F:heme binding"/>
    <property type="evidence" value="ECO:0007669"/>
    <property type="project" value="InterPro"/>
</dbReference>
<evidence type="ECO:0000256" key="5">
    <source>
        <dbReference type="ARBA" id="ARBA00022723"/>
    </source>
</evidence>
<dbReference type="KEGG" id="dmo:Dmoj_GI21924"/>
<dbReference type="PANTHER" id="PTHR24291">
    <property type="entry name" value="CYTOCHROME P450 FAMILY 4"/>
    <property type="match status" value="1"/>
</dbReference>
<gene>
    <name evidence="11" type="primary">Dmoj\GI21924</name>
    <name evidence="11" type="ORF">Dmoj_GI21924</name>
</gene>
<dbReference type="Proteomes" id="UP000009192">
    <property type="component" value="Unassembled WGS sequence"/>
</dbReference>
<dbReference type="InterPro" id="IPR050196">
    <property type="entry name" value="Cytochrome_P450_Monoox"/>
</dbReference>
<dbReference type="FunCoup" id="B4KCY7">
    <property type="interactions" value="5"/>
</dbReference>
<evidence type="ECO:0000256" key="8">
    <source>
        <dbReference type="ARBA" id="ARBA00023033"/>
    </source>
</evidence>
<dbReference type="GO" id="GO:0016705">
    <property type="term" value="F:oxidoreductase activity, acting on paired donors, with incorporation or reduction of molecular oxygen"/>
    <property type="evidence" value="ECO:0007669"/>
    <property type="project" value="InterPro"/>
</dbReference>
<evidence type="ECO:0000256" key="7">
    <source>
        <dbReference type="ARBA" id="ARBA00023004"/>
    </source>
</evidence>
<evidence type="ECO:0000256" key="1">
    <source>
        <dbReference type="ARBA" id="ARBA00001971"/>
    </source>
</evidence>
<dbReference type="EC" id="1.14.-.-" evidence="11"/>
<dbReference type="PRINTS" id="PR00463">
    <property type="entry name" value="EP450I"/>
</dbReference>
<keyword evidence="12" id="KW-1185">Reference proteome</keyword>
<dbReference type="GO" id="GO:0004497">
    <property type="term" value="F:monooxygenase activity"/>
    <property type="evidence" value="ECO:0007669"/>
    <property type="project" value="UniProtKB-KW"/>
</dbReference>
<dbReference type="EMBL" id="CH933806">
    <property type="protein sequence ID" value="EDW17009.1"/>
    <property type="molecule type" value="Genomic_DNA"/>
</dbReference>
<evidence type="ECO:0000313" key="11">
    <source>
        <dbReference type="EMBL" id="EDW17009.1"/>
    </source>
</evidence>
<dbReference type="SUPFAM" id="SSF48264">
    <property type="entry name" value="Cytochrome P450"/>
    <property type="match status" value="1"/>
</dbReference>
<dbReference type="InterPro" id="IPR036396">
    <property type="entry name" value="Cyt_P450_sf"/>
</dbReference>
<accession>B4KCY7</accession>
<keyword evidence="8 10" id="KW-0503">Monooxygenase</keyword>
<keyword evidence="6 10" id="KW-0560">Oxidoreductase</keyword>
<evidence type="ECO:0000256" key="3">
    <source>
        <dbReference type="ARBA" id="ARBA00010617"/>
    </source>
</evidence>
<comment type="function">
    <text evidence="2">May be involved in the metabolism of insect hormones and in the breakdown of synthetic insecticides.</text>
</comment>
<dbReference type="OMA" id="ELVYMEC"/>
<dbReference type="eggNOG" id="KOG0157">
    <property type="taxonomic scope" value="Eukaryota"/>
</dbReference>
<dbReference type="AlphaFoldDB" id="B4KCY7"/>
<name>B4KCY7_DROMO</name>
<evidence type="ECO:0000256" key="2">
    <source>
        <dbReference type="ARBA" id="ARBA00003690"/>
    </source>
</evidence>
<reference evidence="11 12" key="1">
    <citation type="journal article" date="2007" name="Nature">
        <title>Evolution of genes and genomes on the Drosophila phylogeny.</title>
        <authorList>
            <consortium name="Drosophila 12 Genomes Consortium"/>
            <person name="Clark A.G."/>
            <person name="Eisen M.B."/>
            <person name="Smith D.R."/>
            <person name="Bergman C.M."/>
            <person name="Oliver B."/>
            <person name="Markow T.A."/>
            <person name="Kaufman T.C."/>
            <person name="Kellis M."/>
            <person name="Gelbart W."/>
            <person name="Iyer V.N."/>
            <person name="Pollard D.A."/>
            <person name="Sackton T.B."/>
            <person name="Larracuente A.M."/>
            <person name="Singh N.D."/>
            <person name="Abad J.P."/>
            <person name="Abt D.N."/>
            <person name="Adryan B."/>
            <person name="Aguade M."/>
            <person name="Akashi H."/>
            <person name="Anderson W.W."/>
            <person name="Aquadro C.F."/>
            <person name="Ardell D.H."/>
            <person name="Arguello R."/>
            <person name="Artieri C.G."/>
            <person name="Barbash D.A."/>
            <person name="Barker D."/>
            <person name="Barsanti P."/>
            <person name="Batterham P."/>
            <person name="Batzoglou S."/>
            <person name="Begun D."/>
            <person name="Bhutkar A."/>
            <person name="Blanco E."/>
            <person name="Bosak S.A."/>
            <person name="Bradley R.K."/>
            <person name="Brand A.D."/>
            <person name="Brent M.R."/>
            <person name="Brooks A.N."/>
            <person name="Brown R.H."/>
            <person name="Butlin R.K."/>
            <person name="Caggese C."/>
            <person name="Calvi B.R."/>
            <person name="Bernardo de Carvalho A."/>
            <person name="Caspi A."/>
            <person name="Castrezana S."/>
            <person name="Celniker S.E."/>
            <person name="Chang J.L."/>
            <person name="Chapple C."/>
            <person name="Chatterji S."/>
            <person name="Chinwalla A."/>
            <person name="Civetta A."/>
            <person name="Clifton S.W."/>
            <person name="Comeron J.M."/>
            <person name="Costello J.C."/>
            <person name="Coyne J.A."/>
            <person name="Daub J."/>
            <person name="David R.G."/>
            <person name="Delcher A.L."/>
            <person name="Delehaunty K."/>
            <person name="Do C.B."/>
            <person name="Ebling H."/>
            <person name="Edwards K."/>
            <person name="Eickbush T."/>
            <person name="Evans J.D."/>
            <person name="Filipski A."/>
            <person name="Findeiss S."/>
            <person name="Freyhult E."/>
            <person name="Fulton L."/>
            <person name="Fulton R."/>
            <person name="Garcia A.C."/>
            <person name="Gardiner A."/>
            <person name="Garfield D.A."/>
            <person name="Garvin B.E."/>
            <person name="Gibson G."/>
            <person name="Gilbert D."/>
            <person name="Gnerre S."/>
            <person name="Godfrey J."/>
            <person name="Good R."/>
            <person name="Gotea V."/>
            <person name="Gravely B."/>
            <person name="Greenberg A.J."/>
            <person name="Griffiths-Jones S."/>
            <person name="Gross S."/>
            <person name="Guigo R."/>
            <person name="Gustafson E.A."/>
            <person name="Haerty W."/>
            <person name="Hahn M.W."/>
            <person name="Halligan D.L."/>
            <person name="Halpern A.L."/>
            <person name="Halter G.M."/>
            <person name="Han M.V."/>
            <person name="Heger A."/>
            <person name="Hillier L."/>
            <person name="Hinrichs A.S."/>
            <person name="Holmes I."/>
            <person name="Hoskins R.A."/>
            <person name="Hubisz M.J."/>
            <person name="Hultmark D."/>
            <person name="Huntley M.A."/>
            <person name="Jaffe D.B."/>
            <person name="Jagadeeshan S."/>
            <person name="Jeck W.R."/>
            <person name="Johnson J."/>
            <person name="Jones C.D."/>
            <person name="Jordan W.C."/>
            <person name="Karpen G.H."/>
            <person name="Kataoka E."/>
            <person name="Keightley P.D."/>
            <person name="Kheradpour P."/>
            <person name="Kirkness E.F."/>
            <person name="Koerich L.B."/>
            <person name="Kristiansen K."/>
            <person name="Kudrna D."/>
            <person name="Kulathinal R.J."/>
            <person name="Kumar S."/>
            <person name="Kwok R."/>
            <person name="Lander E."/>
            <person name="Langley C.H."/>
            <person name="Lapoint R."/>
            <person name="Lazzaro B.P."/>
            <person name="Lee S.J."/>
            <person name="Levesque L."/>
            <person name="Li R."/>
            <person name="Lin C.F."/>
            <person name="Lin M.F."/>
            <person name="Lindblad-Toh K."/>
            <person name="Llopart A."/>
            <person name="Long M."/>
            <person name="Low L."/>
            <person name="Lozovsky E."/>
            <person name="Lu J."/>
            <person name="Luo M."/>
            <person name="Machado C.A."/>
            <person name="Makalowski W."/>
            <person name="Marzo M."/>
            <person name="Matsuda M."/>
            <person name="Matzkin L."/>
            <person name="McAllister B."/>
            <person name="McBride C.S."/>
            <person name="McKernan B."/>
            <person name="McKernan K."/>
            <person name="Mendez-Lago M."/>
            <person name="Minx P."/>
            <person name="Mollenhauer M.U."/>
            <person name="Montooth K."/>
            <person name="Mount S.M."/>
            <person name="Mu X."/>
            <person name="Myers E."/>
            <person name="Negre B."/>
            <person name="Newfeld S."/>
            <person name="Nielsen R."/>
            <person name="Noor M.A."/>
            <person name="O'Grady P."/>
            <person name="Pachter L."/>
            <person name="Papaceit M."/>
            <person name="Parisi M.J."/>
            <person name="Parisi M."/>
            <person name="Parts L."/>
            <person name="Pedersen J.S."/>
            <person name="Pesole G."/>
            <person name="Phillippy A.M."/>
            <person name="Ponting C.P."/>
            <person name="Pop M."/>
            <person name="Porcelli D."/>
            <person name="Powell J.R."/>
            <person name="Prohaska S."/>
            <person name="Pruitt K."/>
            <person name="Puig M."/>
            <person name="Quesneville H."/>
            <person name="Ram K.R."/>
            <person name="Rand D."/>
            <person name="Rasmussen M.D."/>
            <person name="Reed L.K."/>
            <person name="Reenan R."/>
            <person name="Reily A."/>
            <person name="Remington K.A."/>
            <person name="Rieger T.T."/>
            <person name="Ritchie M.G."/>
            <person name="Robin C."/>
            <person name="Rogers Y.H."/>
            <person name="Rohde C."/>
            <person name="Rozas J."/>
            <person name="Rubenfield M.J."/>
            <person name="Ruiz A."/>
            <person name="Russo S."/>
            <person name="Salzberg S.L."/>
            <person name="Sanchez-Gracia A."/>
            <person name="Saranga D.J."/>
            <person name="Sato H."/>
            <person name="Schaeffer S.W."/>
            <person name="Schatz M.C."/>
            <person name="Schlenke T."/>
            <person name="Schwartz R."/>
            <person name="Segarra C."/>
            <person name="Singh R.S."/>
            <person name="Sirot L."/>
            <person name="Sirota M."/>
            <person name="Sisneros N.B."/>
            <person name="Smith C.D."/>
            <person name="Smith T.F."/>
            <person name="Spieth J."/>
            <person name="Stage D.E."/>
            <person name="Stark A."/>
            <person name="Stephan W."/>
            <person name="Strausberg R.L."/>
            <person name="Strempel S."/>
            <person name="Sturgill D."/>
            <person name="Sutton G."/>
            <person name="Sutton G.G."/>
            <person name="Tao W."/>
            <person name="Teichmann S."/>
            <person name="Tobari Y.N."/>
            <person name="Tomimura Y."/>
            <person name="Tsolas J.M."/>
            <person name="Valente V.L."/>
            <person name="Venter E."/>
            <person name="Venter J.C."/>
            <person name="Vicario S."/>
            <person name="Vieira F.G."/>
            <person name="Vilella A.J."/>
            <person name="Villasante A."/>
            <person name="Walenz B."/>
            <person name="Wang J."/>
            <person name="Wasserman M."/>
            <person name="Watts T."/>
            <person name="Wilson D."/>
            <person name="Wilson R.K."/>
            <person name="Wing R.A."/>
            <person name="Wolfner M.F."/>
            <person name="Wong A."/>
            <person name="Wong G.K."/>
            <person name="Wu C.I."/>
            <person name="Wu G."/>
            <person name="Yamamoto D."/>
            <person name="Yang H.P."/>
            <person name="Yang S.P."/>
            <person name="Yorke J.A."/>
            <person name="Yoshida K."/>
            <person name="Zdobnov E."/>
            <person name="Zhang P."/>
            <person name="Zhang Y."/>
            <person name="Zimin A.V."/>
            <person name="Baldwin J."/>
            <person name="Abdouelleil A."/>
            <person name="Abdulkadir J."/>
            <person name="Abebe A."/>
            <person name="Abera B."/>
            <person name="Abreu J."/>
            <person name="Acer S.C."/>
            <person name="Aftuck L."/>
            <person name="Alexander A."/>
            <person name="An P."/>
            <person name="Anderson E."/>
            <person name="Anderson S."/>
            <person name="Arachi H."/>
            <person name="Azer M."/>
            <person name="Bachantsang P."/>
            <person name="Barry A."/>
            <person name="Bayul T."/>
            <person name="Berlin A."/>
            <person name="Bessette D."/>
            <person name="Bloom T."/>
            <person name="Blye J."/>
            <person name="Boguslavskiy L."/>
            <person name="Bonnet C."/>
            <person name="Boukhgalter B."/>
            <person name="Bourzgui I."/>
            <person name="Brown A."/>
            <person name="Cahill P."/>
            <person name="Channer S."/>
            <person name="Cheshatsang Y."/>
            <person name="Chuda L."/>
            <person name="Citroen M."/>
            <person name="Collymore A."/>
            <person name="Cooke P."/>
            <person name="Costello M."/>
            <person name="D'Aco K."/>
            <person name="Daza R."/>
            <person name="De Haan G."/>
            <person name="DeGray S."/>
            <person name="DeMaso C."/>
            <person name="Dhargay N."/>
            <person name="Dooley K."/>
            <person name="Dooley E."/>
            <person name="Doricent M."/>
            <person name="Dorje P."/>
            <person name="Dorjee K."/>
            <person name="Dupes A."/>
            <person name="Elong R."/>
            <person name="Falk J."/>
            <person name="Farina A."/>
            <person name="Faro S."/>
            <person name="Ferguson D."/>
            <person name="Fisher S."/>
            <person name="Foley C.D."/>
            <person name="Franke A."/>
            <person name="Friedrich D."/>
            <person name="Gadbois L."/>
            <person name="Gearin G."/>
            <person name="Gearin C.R."/>
            <person name="Giannoukos G."/>
            <person name="Goode T."/>
            <person name="Graham J."/>
            <person name="Grandbois E."/>
            <person name="Grewal S."/>
            <person name="Gyaltsen K."/>
            <person name="Hafez N."/>
            <person name="Hagos B."/>
            <person name="Hall J."/>
            <person name="Henson C."/>
            <person name="Hollinger A."/>
            <person name="Honan T."/>
            <person name="Huard M.D."/>
            <person name="Hughes L."/>
            <person name="Hurhula B."/>
            <person name="Husby M.E."/>
            <person name="Kamat A."/>
            <person name="Kanga B."/>
            <person name="Kashin S."/>
            <person name="Khazanovich D."/>
            <person name="Kisner P."/>
            <person name="Lance K."/>
            <person name="Lara M."/>
            <person name="Lee W."/>
            <person name="Lennon N."/>
            <person name="Letendre F."/>
            <person name="LeVine R."/>
            <person name="Lipovsky A."/>
            <person name="Liu X."/>
            <person name="Liu J."/>
            <person name="Liu S."/>
            <person name="Lokyitsang T."/>
            <person name="Lokyitsang Y."/>
            <person name="Lubonja R."/>
            <person name="Lui A."/>
            <person name="MacDonald P."/>
            <person name="Magnisalis V."/>
            <person name="Maru K."/>
            <person name="Matthews C."/>
            <person name="McCusker W."/>
            <person name="McDonough S."/>
            <person name="Mehta T."/>
            <person name="Meldrim J."/>
            <person name="Meneus L."/>
            <person name="Mihai O."/>
            <person name="Mihalev A."/>
            <person name="Mihova T."/>
            <person name="Mittelman R."/>
            <person name="Mlenga V."/>
            <person name="Montmayeur A."/>
            <person name="Mulrain L."/>
            <person name="Navidi A."/>
            <person name="Naylor J."/>
            <person name="Negash T."/>
            <person name="Nguyen T."/>
            <person name="Nguyen N."/>
            <person name="Nicol R."/>
            <person name="Norbu C."/>
            <person name="Norbu N."/>
            <person name="Novod N."/>
            <person name="O'Neill B."/>
            <person name="Osman S."/>
            <person name="Markiewicz E."/>
            <person name="Oyono O.L."/>
            <person name="Patti C."/>
            <person name="Phunkhang P."/>
            <person name="Pierre F."/>
            <person name="Priest M."/>
            <person name="Raghuraman S."/>
            <person name="Rege F."/>
            <person name="Reyes R."/>
            <person name="Rise C."/>
            <person name="Rogov P."/>
            <person name="Ross K."/>
            <person name="Ryan E."/>
            <person name="Settipalli S."/>
            <person name="Shea T."/>
            <person name="Sherpa N."/>
            <person name="Shi L."/>
            <person name="Shih D."/>
            <person name="Sparrow T."/>
            <person name="Spaulding J."/>
            <person name="Stalker J."/>
            <person name="Stange-Thomann N."/>
            <person name="Stavropoulos S."/>
            <person name="Stone C."/>
            <person name="Strader C."/>
            <person name="Tesfaye S."/>
            <person name="Thomson T."/>
            <person name="Thoulutsang Y."/>
            <person name="Thoulutsang D."/>
            <person name="Topham K."/>
            <person name="Topping I."/>
            <person name="Tsamla T."/>
            <person name="Vassiliev H."/>
            <person name="Vo A."/>
            <person name="Wangchuk T."/>
            <person name="Wangdi T."/>
            <person name="Weiand M."/>
            <person name="Wilkinson J."/>
            <person name="Wilson A."/>
            <person name="Yadav S."/>
            <person name="Young G."/>
            <person name="Yu Q."/>
            <person name="Zembek L."/>
            <person name="Zhong D."/>
            <person name="Zimmer A."/>
            <person name="Zwirko Z."/>
            <person name="Jaffe D.B."/>
            <person name="Alvarez P."/>
            <person name="Brockman W."/>
            <person name="Butler J."/>
            <person name="Chin C."/>
            <person name="Gnerre S."/>
            <person name="Grabherr M."/>
            <person name="Kleber M."/>
            <person name="Mauceli E."/>
            <person name="MacCallum I."/>
        </authorList>
    </citation>
    <scope>NUCLEOTIDE SEQUENCE [LARGE SCALE GENOMIC DNA]</scope>
    <source>
        <strain evidence="12">Tucson 15081-1352.22</strain>
    </source>
</reference>
<keyword evidence="5 9" id="KW-0479">Metal-binding</keyword>
<proteinExistence type="inferred from homology"/>
<evidence type="ECO:0000256" key="10">
    <source>
        <dbReference type="RuleBase" id="RU000461"/>
    </source>
</evidence>
<dbReference type="InParanoid" id="B4KCY7"/>
<dbReference type="SMR" id="B4KCY7"/>
<keyword evidence="4 9" id="KW-0349">Heme</keyword>
<protein>
    <submittedName>
        <fullName evidence="11">Uncharacterized protein</fullName>
        <ecNumber evidence="11">1.14.-.-</ecNumber>
    </submittedName>
</protein>
<dbReference type="PROSITE" id="PS00086">
    <property type="entry name" value="CYTOCHROME_P450"/>
    <property type="match status" value="1"/>
</dbReference>
<dbReference type="Gene3D" id="1.10.630.10">
    <property type="entry name" value="Cytochrome P450"/>
    <property type="match status" value="1"/>
</dbReference>
<dbReference type="PhylomeDB" id="B4KCY7"/>
<dbReference type="InterPro" id="IPR001128">
    <property type="entry name" value="Cyt_P450"/>
</dbReference>
<dbReference type="HOGENOM" id="CLU_001570_5_1_1"/>
<dbReference type="PANTHER" id="PTHR24291:SF105">
    <property type="entry name" value="CYTOCHROME P450 4P1-RELATED"/>
    <property type="match status" value="1"/>
</dbReference>
<evidence type="ECO:0000313" key="12">
    <source>
        <dbReference type="Proteomes" id="UP000009192"/>
    </source>
</evidence>
<dbReference type="PRINTS" id="PR00385">
    <property type="entry name" value="P450"/>
</dbReference>